<dbReference type="Pfam" id="PF05678">
    <property type="entry name" value="VQ"/>
    <property type="match status" value="1"/>
</dbReference>
<dbReference type="InterPro" id="IPR039609">
    <property type="entry name" value="VQ_15/22"/>
</dbReference>
<evidence type="ECO:0000313" key="3">
    <source>
        <dbReference type="EMBL" id="KAK4801735.1"/>
    </source>
</evidence>
<reference evidence="3 4" key="1">
    <citation type="journal article" date="2023" name="Hortic Res">
        <title>Pangenome of water caltrop reveals structural variations and asymmetric subgenome divergence after allopolyploidization.</title>
        <authorList>
            <person name="Zhang X."/>
            <person name="Chen Y."/>
            <person name="Wang L."/>
            <person name="Yuan Y."/>
            <person name="Fang M."/>
            <person name="Shi L."/>
            <person name="Lu R."/>
            <person name="Comes H.P."/>
            <person name="Ma Y."/>
            <person name="Chen Y."/>
            <person name="Huang G."/>
            <person name="Zhou Y."/>
            <person name="Zheng Z."/>
            <person name="Qiu Y."/>
        </authorList>
    </citation>
    <scope>NUCLEOTIDE SEQUENCE [LARGE SCALE GENOMIC DNA]</scope>
    <source>
        <strain evidence="3">F231</strain>
    </source>
</reference>
<name>A0AAN7M9C2_TRANT</name>
<organism evidence="3 4">
    <name type="scientific">Trapa natans</name>
    <name type="common">Water chestnut</name>
    <dbReference type="NCBI Taxonomy" id="22666"/>
    <lineage>
        <taxon>Eukaryota</taxon>
        <taxon>Viridiplantae</taxon>
        <taxon>Streptophyta</taxon>
        <taxon>Embryophyta</taxon>
        <taxon>Tracheophyta</taxon>
        <taxon>Spermatophyta</taxon>
        <taxon>Magnoliopsida</taxon>
        <taxon>eudicotyledons</taxon>
        <taxon>Gunneridae</taxon>
        <taxon>Pentapetalae</taxon>
        <taxon>rosids</taxon>
        <taxon>malvids</taxon>
        <taxon>Myrtales</taxon>
        <taxon>Lythraceae</taxon>
        <taxon>Trapa</taxon>
    </lineage>
</organism>
<comment type="caution">
    <text evidence="3">The sequence shown here is derived from an EMBL/GenBank/DDBJ whole genome shotgun (WGS) entry which is preliminary data.</text>
</comment>
<dbReference type="InterPro" id="IPR008889">
    <property type="entry name" value="VQ"/>
</dbReference>
<evidence type="ECO:0000256" key="1">
    <source>
        <dbReference type="SAM" id="MobiDB-lite"/>
    </source>
</evidence>
<evidence type="ECO:0000259" key="2">
    <source>
        <dbReference type="Pfam" id="PF05678"/>
    </source>
</evidence>
<feature type="region of interest" description="Disordered" evidence="1">
    <location>
        <begin position="12"/>
        <end position="40"/>
    </location>
</feature>
<dbReference type="PANTHER" id="PTHR33179:SF4">
    <property type="entry name" value="VQ MOTIF-CONTAINING PROTEIN"/>
    <property type="match status" value="1"/>
</dbReference>
<dbReference type="AlphaFoldDB" id="A0AAN7M9C2"/>
<gene>
    <name evidence="3" type="ORF">SAY86_022222</name>
</gene>
<feature type="compositionally biased region" description="Basic residues" evidence="1">
    <location>
        <begin position="133"/>
        <end position="145"/>
    </location>
</feature>
<dbReference type="Proteomes" id="UP001346149">
    <property type="component" value="Unassembled WGS sequence"/>
</dbReference>
<proteinExistence type="predicted"/>
<sequence>MHASPSLAMYSVTSSSSKECDSHAPGSQPPHMPTYGGFLQPNPQPIIFSDHLMMVAESNQLMGAPNSSNPDYLNVLVNDSPSAHQPLGFTDQSLNVDASFFRNPARLLVTENAAQGPVDQSAMTVESTMSSKASRRNRKKRTRALRKPQTTVMMTDTANFRAMVQEFTGIPATSLAAPSYNYRARVESIWPNGSGLGCNLEPHLAYWGLPMRTFTPNAKSSLGLLGSQSFAKLQDLGTVMDLSRRGSQNAPDKYPMRWLQ</sequence>
<dbReference type="PANTHER" id="PTHR33179">
    <property type="entry name" value="VQ MOTIF-CONTAINING PROTEIN"/>
    <property type="match status" value="1"/>
</dbReference>
<dbReference type="EMBL" id="JAXQNO010000003">
    <property type="protein sequence ID" value="KAK4801735.1"/>
    <property type="molecule type" value="Genomic_DNA"/>
</dbReference>
<accession>A0AAN7M9C2</accession>
<feature type="domain" description="VQ" evidence="2">
    <location>
        <begin position="148"/>
        <end position="174"/>
    </location>
</feature>
<evidence type="ECO:0000313" key="4">
    <source>
        <dbReference type="Proteomes" id="UP001346149"/>
    </source>
</evidence>
<feature type="region of interest" description="Disordered" evidence="1">
    <location>
        <begin position="119"/>
        <end position="145"/>
    </location>
</feature>
<protein>
    <recommendedName>
        <fullName evidence="2">VQ domain-containing protein</fullName>
    </recommendedName>
</protein>
<keyword evidence="4" id="KW-1185">Reference proteome</keyword>